<feature type="transmembrane region" description="Helical" evidence="7">
    <location>
        <begin position="57"/>
        <end position="78"/>
    </location>
</feature>
<dbReference type="PANTHER" id="PTHR48022:SF64">
    <property type="entry name" value="MAJOR FACILITATOR SUPERFAMILY (MFS) PROFILE DOMAIN-CONTAINING PROTEIN"/>
    <property type="match status" value="1"/>
</dbReference>
<dbReference type="InterPro" id="IPR050360">
    <property type="entry name" value="MFS_Sugar_Transporters"/>
</dbReference>
<feature type="transmembrane region" description="Helical" evidence="7">
    <location>
        <begin position="189"/>
        <end position="206"/>
    </location>
</feature>
<gene>
    <name evidence="9" type="ORF">CCHL11_02111</name>
</gene>
<evidence type="ECO:0000256" key="4">
    <source>
        <dbReference type="ARBA" id="ARBA00022692"/>
    </source>
</evidence>
<feature type="transmembrane region" description="Helical" evidence="7">
    <location>
        <begin position="213"/>
        <end position="233"/>
    </location>
</feature>
<evidence type="ECO:0000256" key="7">
    <source>
        <dbReference type="SAM" id="Phobius"/>
    </source>
</evidence>
<organism evidence="9 10">
    <name type="scientific">Colletotrichum chlorophyti</name>
    <dbReference type="NCBI Taxonomy" id="708187"/>
    <lineage>
        <taxon>Eukaryota</taxon>
        <taxon>Fungi</taxon>
        <taxon>Dikarya</taxon>
        <taxon>Ascomycota</taxon>
        <taxon>Pezizomycotina</taxon>
        <taxon>Sordariomycetes</taxon>
        <taxon>Hypocreomycetidae</taxon>
        <taxon>Glomerellales</taxon>
        <taxon>Glomerellaceae</taxon>
        <taxon>Colletotrichum</taxon>
    </lineage>
</organism>
<keyword evidence="10" id="KW-1185">Reference proteome</keyword>
<dbReference type="PANTHER" id="PTHR48022">
    <property type="entry name" value="PLASTIDIC GLUCOSE TRANSPORTER 4"/>
    <property type="match status" value="1"/>
</dbReference>
<dbReference type="InterPro" id="IPR005829">
    <property type="entry name" value="Sugar_transporter_CS"/>
</dbReference>
<proteinExistence type="inferred from homology"/>
<name>A0A1Q8S6X8_9PEZI</name>
<feature type="transmembrane region" description="Helical" evidence="7">
    <location>
        <begin position="313"/>
        <end position="332"/>
    </location>
</feature>
<dbReference type="PROSITE" id="PS00216">
    <property type="entry name" value="SUGAR_TRANSPORT_1"/>
    <property type="match status" value="1"/>
</dbReference>
<feature type="transmembrane region" description="Helical" evidence="7">
    <location>
        <begin position="26"/>
        <end position="45"/>
    </location>
</feature>
<keyword evidence="6 7" id="KW-0472">Membrane</keyword>
<dbReference type="InterPro" id="IPR005828">
    <property type="entry name" value="MFS_sugar_transport-like"/>
</dbReference>
<reference evidence="9 10" key="1">
    <citation type="submission" date="2016-11" db="EMBL/GenBank/DDBJ databases">
        <title>Draft Genome Assembly of Colletotrichum chlorophyti a pathogen of herbaceous plants.</title>
        <authorList>
            <person name="Gan P."/>
            <person name="Narusaka M."/>
            <person name="Tsushima A."/>
            <person name="Narusaka Y."/>
            <person name="Takano Y."/>
            <person name="Shirasu K."/>
        </authorList>
    </citation>
    <scope>NUCLEOTIDE SEQUENCE [LARGE SCALE GENOMIC DNA]</scope>
    <source>
        <strain evidence="9 10">NTL11</strain>
    </source>
</reference>
<evidence type="ECO:0000256" key="5">
    <source>
        <dbReference type="ARBA" id="ARBA00022989"/>
    </source>
</evidence>
<dbReference type="EMBL" id="MPGH01000011">
    <property type="protein sequence ID" value="OLN97189.1"/>
    <property type="molecule type" value="Genomic_DNA"/>
</dbReference>
<dbReference type="AlphaFoldDB" id="A0A1Q8S6X8"/>
<keyword evidence="5 7" id="KW-1133">Transmembrane helix</keyword>
<feature type="transmembrane region" description="Helical" evidence="7">
    <location>
        <begin position="147"/>
        <end position="169"/>
    </location>
</feature>
<dbReference type="GO" id="GO:0016020">
    <property type="term" value="C:membrane"/>
    <property type="evidence" value="ECO:0007669"/>
    <property type="project" value="UniProtKB-SubCell"/>
</dbReference>
<accession>A0A1Q8S6X8</accession>
<evidence type="ECO:0000313" key="9">
    <source>
        <dbReference type="EMBL" id="OLN97189.1"/>
    </source>
</evidence>
<dbReference type="Pfam" id="PF00083">
    <property type="entry name" value="Sugar_tr"/>
    <property type="match status" value="1"/>
</dbReference>
<feature type="transmembrane region" description="Helical" evidence="7">
    <location>
        <begin position="284"/>
        <end position="301"/>
    </location>
</feature>
<sequence length="350" mass="38759">MGIGNIAIICLCPVLLTELGHPRQRGALVAIYSSFFYVGATAWLTYGTLHINSDWSWRLPVVLQIIPPLIQFPLMYLVPESPRWLMAKGKMQEAKHILARYHANGDDADDLVQSEYEQICMTLNNEKDQEKSSWFAFLQAPGNRRRLYIVIVSSLLQQWSGSGIITFYFSAALKAVGIREPSQQAGINGGLQTFNFVIALISATLVERAGRRALYLFSTAVMLLAMVGLTVAAEQFSVTKNVAAGSAFVVMFFVFQLGFDSGFATLGTTYLAEICPFYLRAKGVALHYFITLSSAAIGQYANPVALDKLGWHYYLLYVAILAAGLVVTWLLYPETNGYTVEEIAKIFDGE</sequence>
<evidence type="ECO:0000259" key="8">
    <source>
        <dbReference type="PROSITE" id="PS50850"/>
    </source>
</evidence>
<dbReference type="GO" id="GO:0005351">
    <property type="term" value="F:carbohydrate:proton symporter activity"/>
    <property type="evidence" value="ECO:0007669"/>
    <property type="project" value="TreeGrafter"/>
</dbReference>
<evidence type="ECO:0000256" key="3">
    <source>
        <dbReference type="ARBA" id="ARBA00022448"/>
    </source>
</evidence>
<dbReference type="InterPro" id="IPR036259">
    <property type="entry name" value="MFS_trans_sf"/>
</dbReference>
<keyword evidence="3" id="KW-0813">Transport</keyword>
<evidence type="ECO:0000256" key="2">
    <source>
        <dbReference type="ARBA" id="ARBA00010992"/>
    </source>
</evidence>
<dbReference type="OrthoDB" id="6133115at2759"/>
<feature type="domain" description="Major facilitator superfamily (MFS) profile" evidence="8">
    <location>
        <begin position="1"/>
        <end position="336"/>
    </location>
</feature>
<dbReference type="SUPFAM" id="SSF103473">
    <property type="entry name" value="MFS general substrate transporter"/>
    <property type="match status" value="1"/>
</dbReference>
<dbReference type="PROSITE" id="PS50850">
    <property type="entry name" value="MFS"/>
    <property type="match status" value="1"/>
</dbReference>
<dbReference type="Gene3D" id="1.20.1250.20">
    <property type="entry name" value="MFS general substrate transporter like domains"/>
    <property type="match status" value="1"/>
</dbReference>
<protein>
    <submittedName>
        <fullName evidence="9">Lactose permease 5</fullName>
    </submittedName>
</protein>
<feature type="transmembrane region" description="Helical" evidence="7">
    <location>
        <begin position="245"/>
        <end position="272"/>
    </location>
</feature>
<comment type="caution">
    <text evidence="9">The sequence shown here is derived from an EMBL/GenBank/DDBJ whole genome shotgun (WGS) entry which is preliminary data.</text>
</comment>
<comment type="subcellular location">
    <subcellularLocation>
        <location evidence="1">Membrane</location>
        <topology evidence="1">Multi-pass membrane protein</topology>
    </subcellularLocation>
</comment>
<keyword evidence="4 7" id="KW-0812">Transmembrane</keyword>
<comment type="similarity">
    <text evidence="2">Belongs to the major facilitator superfamily. Sugar transporter (TC 2.A.1.1) family.</text>
</comment>
<evidence type="ECO:0000256" key="1">
    <source>
        <dbReference type="ARBA" id="ARBA00004141"/>
    </source>
</evidence>
<evidence type="ECO:0000313" key="10">
    <source>
        <dbReference type="Proteomes" id="UP000186583"/>
    </source>
</evidence>
<evidence type="ECO:0000256" key="6">
    <source>
        <dbReference type="ARBA" id="ARBA00023136"/>
    </source>
</evidence>
<dbReference type="Proteomes" id="UP000186583">
    <property type="component" value="Unassembled WGS sequence"/>
</dbReference>
<dbReference type="InterPro" id="IPR020846">
    <property type="entry name" value="MFS_dom"/>
</dbReference>
<dbReference type="FunFam" id="1.20.1250.20:FF:000134">
    <property type="entry name" value="MFS sugar transporter protein"/>
    <property type="match status" value="1"/>
</dbReference>